<dbReference type="InterPro" id="IPR000086">
    <property type="entry name" value="NUDIX_hydrolase_dom"/>
</dbReference>
<dbReference type="InterPro" id="IPR045121">
    <property type="entry name" value="CoAse"/>
</dbReference>
<evidence type="ECO:0000313" key="8">
    <source>
        <dbReference type="EMBL" id="SDD11859.1"/>
    </source>
</evidence>
<dbReference type="RefSeq" id="WP_087939051.1">
    <property type="nucleotide sequence ID" value="NZ_FNAC01000015.1"/>
</dbReference>
<dbReference type="PROSITE" id="PS51462">
    <property type="entry name" value="NUDIX"/>
    <property type="match status" value="1"/>
</dbReference>
<dbReference type="EMBL" id="FNAC01000015">
    <property type="protein sequence ID" value="SDD11859.1"/>
    <property type="molecule type" value="Genomic_DNA"/>
</dbReference>
<evidence type="ECO:0000256" key="2">
    <source>
        <dbReference type="ARBA" id="ARBA00001946"/>
    </source>
</evidence>
<dbReference type="CDD" id="cd03426">
    <property type="entry name" value="NUDIX_CoAse_Nudt7"/>
    <property type="match status" value="1"/>
</dbReference>
<dbReference type="Proteomes" id="UP000199060">
    <property type="component" value="Unassembled WGS sequence"/>
</dbReference>
<dbReference type="Pfam" id="PF00293">
    <property type="entry name" value="NUDIX"/>
    <property type="match status" value="1"/>
</dbReference>
<keyword evidence="4" id="KW-0378">Hydrolase</keyword>
<organism evidence="8 9">
    <name type="scientific">Algoriphagus faecimaris</name>
    <dbReference type="NCBI Taxonomy" id="686796"/>
    <lineage>
        <taxon>Bacteria</taxon>
        <taxon>Pseudomonadati</taxon>
        <taxon>Bacteroidota</taxon>
        <taxon>Cytophagia</taxon>
        <taxon>Cytophagales</taxon>
        <taxon>Cyclobacteriaceae</taxon>
        <taxon>Algoriphagus</taxon>
    </lineage>
</organism>
<gene>
    <name evidence="8" type="ORF">SAMN04488104_101576</name>
</gene>
<dbReference type="Gene3D" id="3.90.79.10">
    <property type="entry name" value="Nucleoside Triphosphate Pyrophosphohydrolase"/>
    <property type="match status" value="1"/>
</dbReference>
<evidence type="ECO:0000313" key="9">
    <source>
        <dbReference type="Proteomes" id="UP000199060"/>
    </source>
</evidence>
<comment type="cofactor">
    <cofactor evidence="2">
        <name>Mg(2+)</name>
        <dbReference type="ChEBI" id="CHEBI:18420"/>
    </cofactor>
</comment>
<protein>
    <submittedName>
        <fullName evidence="8">NUDIX domain-containing protein</fullName>
    </submittedName>
</protein>
<keyword evidence="3" id="KW-0479">Metal-binding</keyword>
<evidence type="ECO:0000256" key="1">
    <source>
        <dbReference type="ARBA" id="ARBA00001936"/>
    </source>
</evidence>
<keyword evidence="9" id="KW-1185">Reference proteome</keyword>
<evidence type="ECO:0000256" key="5">
    <source>
        <dbReference type="ARBA" id="ARBA00022842"/>
    </source>
</evidence>
<dbReference type="OrthoDB" id="9802805at2"/>
<dbReference type="GO" id="GO:0010945">
    <property type="term" value="F:coenzyme A diphosphatase activity"/>
    <property type="evidence" value="ECO:0007669"/>
    <property type="project" value="InterPro"/>
</dbReference>
<feature type="domain" description="Nudix hydrolase" evidence="7">
    <location>
        <begin position="45"/>
        <end position="180"/>
    </location>
</feature>
<evidence type="ECO:0000259" key="7">
    <source>
        <dbReference type="PROSITE" id="PS51462"/>
    </source>
</evidence>
<accession>A0A1G6S4U9</accession>
<dbReference type="PANTHER" id="PTHR12992:SF11">
    <property type="entry name" value="MITOCHONDRIAL COENZYME A DIPHOSPHATASE NUDT8"/>
    <property type="match status" value="1"/>
</dbReference>
<sequence>MNFDEAIHRIKERISKPLPGKNAQLKMSPQPVDERRFDLITPKSHRKGAVLLMIYPEGNQAFFPLIKRPNYPGVHGGQIALPGGKMDPTDADLIYTALREAEEEVAINPQKVTVLGSLTDLYIPASNFLVKPVIAFSEEIPDFVPEAREVQQILPTPLLSLFDKGILMRKKLIVNQGLELDTPYFEIQKEMVWGATAMILSEFLEILQSQ</sequence>
<comment type="cofactor">
    <cofactor evidence="1">
        <name>Mn(2+)</name>
        <dbReference type="ChEBI" id="CHEBI:29035"/>
    </cofactor>
</comment>
<dbReference type="AlphaFoldDB" id="A0A1G6S4U9"/>
<evidence type="ECO:0000256" key="4">
    <source>
        <dbReference type="ARBA" id="ARBA00022801"/>
    </source>
</evidence>
<keyword evidence="5" id="KW-0460">Magnesium</keyword>
<dbReference type="InterPro" id="IPR015797">
    <property type="entry name" value="NUDIX_hydrolase-like_dom_sf"/>
</dbReference>
<dbReference type="STRING" id="686796.SAMN04488104_101576"/>
<evidence type="ECO:0000256" key="3">
    <source>
        <dbReference type="ARBA" id="ARBA00022723"/>
    </source>
</evidence>
<name>A0A1G6S4U9_9BACT</name>
<dbReference type="PANTHER" id="PTHR12992">
    <property type="entry name" value="NUDIX HYDROLASE"/>
    <property type="match status" value="1"/>
</dbReference>
<dbReference type="SUPFAM" id="SSF55811">
    <property type="entry name" value="Nudix"/>
    <property type="match status" value="1"/>
</dbReference>
<keyword evidence="6" id="KW-0464">Manganese</keyword>
<dbReference type="GO" id="GO:0046872">
    <property type="term" value="F:metal ion binding"/>
    <property type="evidence" value="ECO:0007669"/>
    <property type="project" value="UniProtKB-KW"/>
</dbReference>
<evidence type="ECO:0000256" key="6">
    <source>
        <dbReference type="ARBA" id="ARBA00023211"/>
    </source>
</evidence>
<proteinExistence type="predicted"/>
<reference evidence="9" key="1">
    <citation type="submission" date="2016-10" db="EMBL/GenBank/DDBJ databases">
        <authorList>
            <person name="Varghese N."/>
            <person name="Submissions S."/>
        </authorList>
    </citation>
    <scope>NUCLEOTIDE SEQUENCE [LARGE SCALE GENOMIC DNA]</scope>
    <source>
        <strain evidence="9">DSM 23095</strain>
    </source>
</reference>